<keyword evidence="3" id="KW-0677">Repeat</keyword>
<keyword evidence="2 5" id="KW-0732">Signal</keyword>
<evidence type="ECO:0000313" key="8">
    <source>
        <dbReference type="Proteomes" id="UP000472270"/>
    </source>
</evidence>
<dbReference type="InterPro" id="IPR001611">
    <property type="entry name" value="Leu-rich_rpt"/>
</dbReference>
<evidence type="ECO:0000313" key="7">
    <source>
        <dbReference type="Ensembl" id="ENSSRHP00000011917.1"/>
    </source>
</evidence>
<dbReference type="Pfam" id="PF13855">
    <property type="entry name" value="LRR_8"/>
    <property type="match status" value="2"/>
</dbReference>
<feature type="signal peptide" evidence="5">
    <location>
        <begin position="1"/>
        <end position="19"/>
    </location>
</feature>
<evidence type="ECO:0000259" key="6">
    <source>
        <dbReference type="SMART" id="SM00013"/>
    </source>
</evidence>
<reference evidence="7" key="1">
    <citation type="submission" date="2025-08" db="UniProtKB">
        <authorList>
            <consortium name="Ensembl"/>
        </authorList>
    </citation>
    <scope>IDENTIFICATION</scope>
</reference>
<dbReference type="PANTHER" id="PTHR45842">
    <property type="entry name" value="SYNAPTIC ADHESION-LIKE MOLECULE SALM"/>
    <property type="match status" value="1"/>
</dbReference>
<reference evidence="7" key="2">
    <citation type="submission" date="2025-09" db="UniProtKB">
        <authorList>
            <consortium name="Ensembl"/>
        </authorList>
    </citation>
    <scope>IDENTIFICATION</scope>
</reference>
<feature type="domain" description="LRRNT" evidence="6">
    <location>
        <begin position="21"/>
        <end position="55"/>
    </location>
</feature>
<keyword evidence="1" id="KW-0433">Leucine-rich repeat</keyword>
<dbReference type="Ensembl" id="ENSSRHT00000012363.1">
    <property type="protein sequence ID" value="ENSSRHP00000011917.1"/>
    <property type="gene ID" value="ENSSRHG00000006837.1"/>
</dbReference>
<feature type="transmembrane region" description="Helical" evidence="4">
    <location>
        <begin position="309"/>
        <end position="329"/>
    </location>
</feature>
<dbReference type="InterPro" id="IPR000372">
    <property type="entry name" value="LRRNT"/>
</dbReference>
<evidence type="ECO:0000256" key="4">
    <source>
        <dbReference type="SAM" id="Phobius"/>
    </source>
</evidence>
<name>A0A673GHX4_9TELE</name>
<keyword evidence="4" id="KW-1133">Transmembrane helix</keyword>
<accession>A0A673GHX4</accession>
<feature type="chain" id="PRO_5025463805" description="LRRNT domain-containing protein" evidence="5">
    <location>
        <begin position="20"/>
        <end position="365"/>
    </location>
</feature>
<dbReference type="AlphaFoldDB" id="A0A673GHX4"/>
<evidence type="ECO:0000256" key="2">
    <source>
        <dbReference type="ARBA" id="ARBA00022729"/>
    </source>
</evidence>
<dbReference type="Proteomes" id="UP000472270">
    <property type="component" value="Unassembled WGS sequence"/>
</dbReference>
<organism evidence="7 8">
    <name type="scientific">Sinocyclocheilus rhinocerous</name>
    <dbReference type="NCBI Taxonomy" id="307959"/>
    <lineage>
        <taxon>Eukaryota</taxon>
        <taxon>Metazoa</taxon>
        <taxon>Chordata</taxon>
        <taxon>Craniata</taxon>
        <taxon>Vertebrata</taxon>
        <taxon>Euteleostomi</taxon>
        <taxon>Actinopterygii</taxon>
        <taxon>Neopterygii</taxon>
        <taxon>Teleostei</taxon>
        <taxon>Ostariophysi</taxon>
        <taxon>Cypriniformes</taxon>
        <taxon>Cyprinidae</taxon>
        <taxon>Cyprininae</taxon>
        <taxon>Sinocyclocheilus</taxon>
    </lineage>
</organism>
<evidence type="ECO:0000256" key="5">
    <source>
        <dbReference type="SAM" id="SignalP"/>
    </source>
</evidence>
<dbReference type="SMART" id="SM00369">
    <property type="entry name" value="LRR_TYP"/>
    <property type="match status" value="7"/>
</dbReference>
<keyword evidence="8" id="KW-1185">Reference proteome</keyword>
<evidence type="ECO:0000256" key="3">
    <source>
        <dbReference type="ARBA" id="ARBA00022737"/>
    </source>
</evidence>
<dbReference type="PANTHER" id="PTHR45842:SF23">
    <property type="entry name" value="LEUCINE-RICH REPEATS AND IMMUNOGLOBULIN-LIKE DOMAINS PROTEIN 2-RELATED"/>
    <property type="match status" value="1"/>
</dbReference>
<sequence>MNMLCIVFLPITFLIVGSSKLCPHQCSCYDASELVDCRSRGFTHIPHSIPHGTWLLDLSGNKLSELRSTSFTGIWALRVLLLSQSNMQVVHSKALSSLTFLEKLDLAYNELRVIPPDFCQGLTTLKDLKLSHNALERLESHSLEDLESLERLDLSHNHIQVVEVGAFRGLTMLRHLNLAWNQLTVLQGGLLTMQQSLGVLYLNHNNISKIETEALAPLQTLSILNLEANQLRSLKFKTFLNLQTPSTHLQMSENPWTCDCELHRVFTKILHVRHLHVDDYMNITCHSPLLVAGASLGLMHSQLCIAETATVLIITGTVMVTVVGALVMAERKRKKQKMNLEKQGNDPISFITRFSFLAIVFGLQN</sequence>
<dbReference type="PROSITE" id="PS51450">
    <property type="entry name" value="LRR"/>
    <property type="match status" value="2"/>
</dbReference>
<dbReference type="SMART" id="SM00013">
    <property type="entry name" value="LRRNT"/>
    <property type="match status" value="1"/>
</dbReference>
<dbReference type="SUPFAM" id="SSF52058">
    <property type="entry name" value="L domain-like"/>
    <property type="match status" value="1"/>
</dbReference>
<dbReference type="InterPro" id="IPR032675">
    <property type="entry name" value="LRR_dom_sf"/>
</dbReference>
<keyword evidence="4" id="KW-0472">Membrane</keyword>
<proteinExistence type="predicted"/>
<dbReference type="InterPro" id="IPR003591">
    <property type="entry name" value="Leu-rich_rpt_typical-subtyp"/>
</dbReference>
<dbReference type="Gene3D" id="3.80.10.10">
    <property type="entry name" value="Ribonuclease Inhibitor"/>
    <property type="match status" value="2"/>
</dbReference>
<evidence type="ECO:0000256" key="1">
    <source>
        <dbReference type="ARBA" id="ARBA00022614"/>
    </source>
</evidence>
<protein>
    <recommendedName>
        <fullName evidence="6">LRRNT domain-containing protein</fullName>
    </recommendedName>
</protein>
<keyword evidence="4" id="KW-0812">Transmembrane</keyword>
<dbReference type="InterPro" id="IPR050467">
    <property type="entry name" value="LRFN"/>
</dbReference>